<dbReference type="EMBL" id="JMCC02000086">
    <property type="protein sequence ID" value="KIG13881.1"/>
    <property type="molecule type" value="Genomic_DNA"/>
</dbReference>
<gene>
    <name evidence="4" type="ORF">DB30_07484</name>
</gene>
<dbReference type="SUPFAM" id="SSF69304">
    <property type="entry name" value="Tricorn protease N-terminal domain"/>
    <property type="match status" value="1"/>
</dbReference>
<dbReference type="RefSeq" id="WP_052554871.1">
    <property type="nucleotide sequence ID" value="NZ_JMCC02000086.1"/>
</dbReference>
<comment type="caution">
    <text evidence="4">The sequence shown here is derived from an EMBL/GenBank/DDBJ whole genome shotgun (WGS) entry which is preliminary data.</text>
</comment>
<feature type="compositionally biased region" description="Basic and acidic residues" evidence="1">
    <location>
        <begin position="42"/>
        <end position="59"/>
    </location>
</feature>
<dbReference type="InterPro" id="IPR011042">
    <property type="entry name" value="6-blade_b-propeller_TolB-like"/>
</dbReference>
<evidence type="ECO:0000313" key="5">
    <source>
        <dbReference type="Proteomes" id="UP000031599"/>
    </source>
</evidence>
<keyword evidence="2" id="KW-0732">Signal</keyword>
<feature type="chain" id="PRO_5002146855" description="Dipeptidylpeptidase IV N-terminal domain-containing protein" evidence="2">
    <location>
        <begin position="23"/>
        <end position="389"/>
    </location>
</feature>
<accession>A0A0C2CRR3</accession>
<feature type="region of interest" description="Disordered" evidence="1">
    <location>
        <begin position="22"/>
        <end position="63"/>
    </location>
</feature>
<dbReference type="InterPro" id="IPR002469">
    <property type="entry name" value="Peptidase_S9B_N"/>
</dbReference>
<proteinExistence type="predicted"/>
<feature type="signal peptide" evidence="2">
    <location>
        <begin position="1"/>
        <end position="22"/>
    </location>
</feature>
<protein>
    <recommendedName>
        <fullName evidence="3">Dipeptidylpeptidase IV N-terminal domain-containing protein</fullName>
    </recommendedName>
</protein>
<evidence type="ECO:0000259" key="3">
    <source>
        <dbReference type="Pfam" id="PF00930"/>
    </source>
</evidence>
<dbReference type="Pfam" id="PF00930">
    <property type="entry name" value="DPPIV_N"/>
    <property type="match status" value="1"/>
</dbReference>
<evidence type="ECO:0000256" key="2">
    <source>
        <dbReference type="SAM" id="SignalP"/>
    </source>
</evidence>
<feature type="domain" description="Dipeptidylpeptidase IV N-terminal" evidence="3">
    <location>
        <begin position="113"/>
        <end position="178"/>
    </location>
</feature>
<sequence>MIRLARTRTLALCSILTLSAGACSSPSPELKPSNKTEAPAKPAEDAKPAEAPEPAKDSEPVAPPAAALAPAPIVYYVGSQLWRVEADGTNARALGLEVSGEDDGSGTVGHGESTPTISRDGRWLAYVQGTDLWIAEFASAGPQTHQITKMPPSKDEWIVAAELAFSEWSPDSTTLVVALDEPSYEEESPLPMPAGLEYGFAVLQTSDLALTHAAHIQGYYGWMPDSKGVLDSAHVSQANYELRAYSIEPGPAKVLRTSTEGYGFAQMHVAGDFMAWNSSGEDLQASVSQILVAPIAGGEPKPLSPRAGFAAIQRPVLAPDGARAVFKWKGGQVLGSSADEAAAKQLPEGTWRWLDADHLVGVTSEGLVVMDLDANIRALDRAATALVRL</sequence>
<evidence type="ECO:0000313" key="4">
    <source>
        <dbReference type="EMBL" id="KIG13881.1"/>
    </source>
</evidence>
<dbReference type="Gene3D" id="2.120.10.30">
    <property type="entry name" value="TolB, C-terminal domain"/>
    <property type="match status" value="1"/>
</dbReference>
<dbReference type="Proteomes" id="UP000031599">
    <property type="component" value="Unassembled WGS sequence"/>
</dbReference>
<reference evidence="4 5" key="1">
    <citation type="submission" date="2014-12" db="EMBL/GenBank/DDBJ databases">
        <title>Genome assembly of Enhygromyxa salina DSM 15201.</title>
        <authorList>
            <person name="Sharma G."/>
            <person name="Subramanian S."/>
        </authorList>
    </citation>
    <scope>NUCLEOTIDE SEQUENCE [LARGE SCALE GENOMIC DNA]</scope>
    <source>
        <strain evidence="4 5">DSM 15201</strain>
    </source>
</reference>
<dbReference type="AlphaFoldDB" id="A0A0C2CRR3"/>
<name>A0A0C2CRR3_9BACT</name>
<dbReference type="PROSITE" id="PS51257">
    <property type="entry name" value="PROKAR_LIPOPROTEIN"/>
    <property type="match status" value="1"/>
</dbReference>
<dbReference type="GO" id="GO:0006508">
    <property type="term" value="P:proteolysis"/>
    <property type="evidence" value="ECO:0007669"/>
    <property type="project" value="InterPro"/>
</dbReference>
<organism evidence="4 5">
    <name type="scientific">Enhygromyxa salina</name>
    <dbReference type="NCBI Taxonomy" id="215803"/>
    <lineage>
        <taxon>Bacteria</taxon>
        <taxon>Pseudomonadati</taxon>
        <taxon>Myxococcota</taxon>
        <taxon>Polyangia</taxon>
        <taxon>Nannocystales</taxon>
        <taxon>Nannocystaceae</taxon>
        <taxon>Enhygromyxa</taxon>
    </lineage>
</organism>
<evidence type="ECO:0000256" key="1">
    <source>
        <dbReference type="SAM" id="MobiDB-lite"/>
    </source>
</evidence>